<keyword evidence="4" id="KW-0812">Transmembrane</keyword>
<dbReference type="EMBL" id="CAXAJV020001293">
    <property type="protein sequence ID" value="CAL7945096.1"/>
    <property type="molecule type" value="Genomic_DNA"/>
</dbReference>
<keyword evidence="5" id="KW-0732">Signal</keyword>
<evidence type="ECO:0000256" key="5">
    <source>
        <dbReference type="SAM" id="SignalP"/>
    </source>
</evidence>
<gene>
    <name evidence="6" type="ORF">XYLVIOL_LOCUS7016</name>
</gene>
<dbReference type="InterPro" id="IPR002213">
    <property type="entry name" value="UDP_glucos_trans"/>
</dbReference>
<evidence type="ECO:0000256" key="4">
    <source>
        <dbReference type="SAM" id="Phobius"/>
    </source>
</evidence>
<feature type="signal peptide" evidence="5">
    <location>
        <begin position="1"/>
        <end position="23"/>
    </location>
</feature>
<dbReference type="PANTHER" id="PTHR48043:SF159">
    <property type="entry name" value="EG:EG0003.4 PROTEIN-RELATED"/>
    <property type="match status" value="1"/>
</dbReference>
<proteinExistence type="inferred from homology"/>
<dbReference type="InterPro" id="IPR050271">
    <property type="entry name" value="UDP-glycosyltransferase"/>
</dbReference>
<dbReference type="PANTHER" id="PTHR48043">
    <property type="entry name" value="EG:EG0003.4 PROTEIN-RELATED"/>
    <property type="match status" value="1"/>
</dbReference>
<evidence type="ECO:0000256" key="2">
    <source>
        <dbReference type="ARBA" id="ARBA00022676"/>
    </source>
</evidence>
<evidence type="ECO:0008006" key="8">
    <source>
        <dbReference type="Google" id="ProtNLM"/>
    </source>
</evidence>
<comment type="similarity">
    <text evidence="1">Belongs to the UDP-glycosyltransferase family.</text>
</comment>
<name>A0ABP1NXZ5_XYLVO</name>
<feature type="transmembrane region" description="Helical" evidence="4">
    <location>
        <begin position="487"/>
        <end position="511"/>
    </location>
</feature>
<keyword evidence="7" id="KW-1185">Reference proteome</keyword>
<evidence type="ECO:0000313" key="6">
    <source>
        <dbReference type="EMBL" id="CAL7945096.1"/>
    </source>
</evidence>
<evidence type="ECO:0000256" key="3">
    <source>
        <dbReference type="ARBA" id="ARBA00022679"/>
    </source>
</evidence>
<keyword evidence="2" id="KW-0328">Glycosyltransferase</keyword>
<reference evidence="6 7" key="1">
    <citation type="submission" date="2024-08" db="EMBL/GenBank/DDBJ databases">
        <authorList>
            <person name="Will J Nash"/>
            <person name="Angela Man"/>
            <person name="Seanna McTaggart"/>
            <person name="Kendall Baker"/>
            <person name="Tom Barker"/>
            <person name="Leah Catchpole"/>
            <person name="Alex Durrant"/>
            <person name="Karim Gharbi"/>
            <person name="Naomi Irish"/>
            <person name="Gemy Kaithakottil"/>
            <person name="Debby Ku"/>
            <person name="Aaliyah Providence"/>
            <person name="Felix Shaw"/>
            <person name="David Swarbreck"/>
            <person name="Chris Watkins"/>
            <person name="Ann M. McCartney"/>
            <person name="Giulio Formenti"/>
            <person name="Alice Mouton"/>
            <person name="Noel Vella"/>
            <person name="Bjorn M von Reumont"/>
            <person name="Adriana Vella"/>
            <person name="Wilfried Haerty"/>
        </authorList>
    </citation>
    <scope>NUCLEOTIDE SEQUENCE [LARGE SCALE GENOMIC DNA]</scope>
</reference>
<keyword evidence="3" id="KW-0808">Transferase</keyword>
<sequence>MKFAVAVALFWLCILSVSKQSEASRILIVFGAPSISHQIPFLPLWNELSKRGHELVIVAPDVLLDTNSTNIRHISTRSSYSHYKKISYIQQRLNGVSWMKFVKNNAFDLISTFTHYTFNNSEVRKLYAPDSAEKFDLIMIEMLIMHCCFALAHRFNAPVIGLNTFGITALDSYVLGDMILPSHDSTWELEANTGADLSFWNRLKNFCSLWHYIYYLYRYLVPLNQKLAEQYFGTPLPQLVDIVANTSLVFVNLDRVMTYARPELPNVIKFHSMHNVREPEPLSQNLQSFIDDASNGFIYFCMGTNVRFLDLTDEIQQIFYDVFADLPYKIVWKIDELPSRKLNNVYASPWLPQQNILAHPNIKLYMYHGGAMSTQEAIHYIVPVLGFPVLSDQEFQLKKLMSFGVGKRLYLETLTREALNSTIRETISNQVYKQNMLKLRTLLQDTSYDSVKNLVWWTEFVIRNKGAPHLRSNIASQSWYKYYDMDIVVFLTATALMIGIIALVVCVKLVVYASRRYRRIPLDRTKKMN</sequence>
<evidence type="ECO:0000256" key="1">
    <source>
        <dbReference type="ARBA" id="ARBA00009995"/>
    </source>
</evidence>
<organism evidence="6 7">
    <name type="scientific">Xylocopa violacea</name>
    <name type="common">Violet carpenter bee</name>
    <name type="synonym">Apis violacea</name>
    <dbReference type="NCBI Taxonomy" id="135666"/>
    <lineage>
        <taxon>Eukaryota</taxon>
        <taxon>Metazoa</taxon>
        <taxon>Ecdysozoa</taxon>
        <taxon>Arthropoda</taxon>
        <taxon>Hexapoda</taxon>
        <taxon>Insecta</taxon>
        <taxon>Pterygota</taxon>
        <taxon>Neoptera</taxon>
        <taxon>Endopterygota</taxon>
        <taxon>Hymenoptera</taxon>
        <taxon>Apocrita</taxon>
        <taxon>Aculeata</taxon>
        <taxon>Apoidea</taxon>
        <taxon>Anthophila</taxon>
        <taxon>Apidae</taxon>
        <taxon>Xylocopa</taxon>
        <taxon>Xylocopa</taxon>
    </lineage>
</organism>
<keyword evidence="4" id="KW-1133">Transmembrane helix</keyword>
<protein>
    <recommendedName>
        <fullName evidence="8">UDP-glucuronosyltransferase</fullName>
    </recommendedName>
</protein>
<dbReference type="CDD" id="cd03784">
    <property type="entry name" value="GT1_Gtf-like"/>
    <property type="match status" value="1"/>
</dbReference>
<feature type="chain" id="PRO_5045433040" description="UDP-glucuronosyltransferase" evidence="5">
    <location>
        <begin position="24"/>
        <end position="529"/>
    </location>
</feature>
<comment type="caution">
    <text evidence="6">The sequence shown here is derived from an EMBL/GenBank/DDBJ whole genome shotgun (WGS) entry which is preliminary data.</text>
</comment>
<dbReference type="SUPFAM" id="SSF53756">
    <property type="entry name" value="UDP-Glycosyltransferase/glycogen phosphorylase"/>
    <property type="match status" value="1"/>
</dbReference>
<accession>A0ABP1NXZ5</accession>
<dbReference type="Gene3D" id="3.40.50.2000">
    <property type="entry name" value="Glycogen Phosphorylase B"/>
    <property type="match status" value="2"/>
</dbReference>
<keyword evidence="4" id="KW-0472">Membrane</keyword>
<evidence type="ECO:0000313" key="7">
    <source>
        <dbReference type="Proteomes" id="UP001642520"/>
    </source>
</evidence>
<dbReference type="Pfam" id="PF00201">
    <property type="entry name" value="UDPGT"/>
    <property type="match status" value="1"/>
</dbReference>
<dbReference type="Proteomes" id="UP001642520">
    <property type="component" value="Unassembled WGS sequence"/>
</dbReference>